<dbReference type="InterPro" id="IPR035976">
    <property type="entry name" value="Sushi/SCR/CCP_sf"/>
</dbReference>
<dbReference type="InterPro" id="IPR051503">
    <property type="entry name" value="ComplSys_Reg/VirEntry_Med"/>
</dbReference>
<evidence type="ECO:0000313" key="9">
    <source>
        <dbReference type="RefSeq" id="XP_013877181.1"/>
    </source>
</evidence>
<dbReference type="SUPFAM" id="SSF57535">
    <property type="entry name" value="Complement control module/SCR domain"/>
    <property type="match status" value="4"/>
</dbReference>
<proteinExistence type="predicted"/>
<dbReference type="GeneID" id="106526982"/>
<keyword evidence="3 6" id="KW-0732">Signal</keyword>
<feature type="chain" id="PRO_5014138225" evidence="6">
    <location>
        <begin position="21"/>
        <end position="346"/>
    </location>
</feature>
<accession>A0A2I4CB09</accession>
<keyword evidence="4 5" id="KW-1015">Disulfide bond</keyword>
<evidence type="ECO:0000256" key="2">
    <source>
        <dbReference type="ARBA" id="ARBA00022659"/>
    </source>
</evidence>
<evidence type="ECO:0000256" key="4">
    <source>
        <dbReference type="ARBA" id="ARBA00023157"/>
    </source>
</evidence>
<dbReference type="PANTHER" id="PTHR45785:SF2">
    <property type="entry name" value="COMPLEMENT FACTOR H-RELATED"/>
    <property type="match status" value="1"/>
</dbReference>
<feature type="domain" description="Sushi" evidence="7">
    <location>
        <begin position="86"/>
        <end position="144"/>
    </location>
</feature>
<gene>
    <name evidence="9" type="primary">LOC106526982</name>
</gene>
<protein>
    <submittedName>
        <fullName evidence="9">Complement factor H</fullName>
    </submittedName>
</protein>
<evidence type="ECO:0000259" key="7">
    <source>
        <dbReference type="PROSITE" id="PS50923"/>
    </source>
</evidence>
<dbReference type="AlphaFoldDB" id="A0A2I4CB09"/>
<comment type="subcellular location">
    <subcellularLocation>
        <location evidence="1">Virion</location>
    </subcellularLocation>
</comment>
<reference evidence="9" key="1">
    <citation type="submission" date="2025-08" db="UniProtKB">
        <authorList>
            <consortium name="RefSeq"/>
        </authorList>
    </citation>
    <scope>IDENTIFICATION</scope>
    <source>
        <strain evidence="9">Quisiro</strain>
        <tissue evidence="9">Liver</tissue>
    </source>
</reference>
<dbReference type="KEGG" id="alim:106526982"/>
<comment type="caution">
    <text evidence="5">Lacks conserved residue(s) required for the propagation of feature annotation.</text>
</comment>
<evidence type="ECO:0000256" key="3">
    <source>
        <dbReference type="ARBA" id="ARBA00022729"/>
    </source>
</evidence>
<dbReference type="SMART" id="SM00032">
    <property type="entry name" value="CCP"/>
    <property type="match status" value="4"/>
</dbReference>
<dbReference type="STRING" id="52670.A0A2I4CB09"/>
<feature type="domain" description="Sushi" evidence="7">
    <location>
        <begin position="25"/>
        <end position="84"/>
    </location>
</feature>
<feature type="disulfide bond" evidence="5">
    <location>
        <begin position="88"/>
        <end position="131"/>
    </location>
</feature>
<dbReference type="InParanoid" id="A0A2I4CB09"/>
<dbReference type="Gene3D" id="2.10.70.10">
    <property type="entry name" value="Complement Module, domain 1"/>
    <property type="match status" value="4"/>
</dbReference>
<organism evidence="8 9">
    <name type="scientific">Austrofundulus limnaeus</name>
    <name type="common">Annual killifish</name>
    <dbReference type="NCBI Taxonomy" id="52670"/>
    <lineage>
        <taxon>Eukaryota</taxon>
        <taxon>Metazoa</taxon>
        <taxon>Chordata</taxon>
        <taxon>Craniata</taxon>
        <taxon>Vertebrata</taxon>
        <taxon>Euteleostomi</taxon>
        <taxon>Actinopterygii</taxon>
        <taxon>Neopterygii</taxon>
        <taxon>Teleostei</taxon>
        <taxon>Neoteleostei</taxon>
        <taxon>Acanthomorphata</taxon>
        <taxon>Ovalentaria</taxon>
        <taxon>Atherinomorphae</taxon>
        <taxon>Cyprinodontiformes</taxon>
        <taxon>Rivulidae</taxon>
        <taxon>Austrofundulus</taxon>
    </lineage>
</organism>
<evidence type="ECO:0000256" key="5">
    <source>
        <dbReference type="PROSITE-ProRule" id="PRU00302"/>
    </source>
</evidence>
<feature type="domain" description="Sushi" evidence="7">
    <location>
        <begin position="227"/>
        <end position="280"/>
    </location>
</feature>
<dbReference type="Pfam" id="PF00084">
    <property type="entry name" value="Sushi"/>
    <property type="match status" value="4"/>
</dbReference>
<feature type="signal peptide" evidence="6">
    <location>
        <begin position="1"/>
        <end position="20"/>
    </location>
</feature>
<feature type="domain" description="Sushi" evidence="7">
    <location>
        <begin position="147"/>
        <end position="209"/>
    </location>
</feature>
<dbReference type="PANTHER" id="PTHR45785">
    <property type="entry name" value="COMPLEMENT FACTOR H-RELATED"/>
    <property type="match status" value="1"/>
</dbReference>
<dbReference type="CDD" id="cd00033">
    <property type="entry name" value="CCP"/>
    <property type="match status" value="4"/>
</dbReference>
<keyword evidence="2 5" id="KW-0768">Sushi</keyword>
<dbReference type="OrthoDB" id="9984531at2759"/>
<sequence length="346" mass="38644">MWVTCLGFALLLWIPGELHGQGVKQACRAPSLDHGYFLPEMESYPHETHIRYACDNGYKPKVEGWWAIAICKNGNWFHEPQCIKETACIPPTIPNAKAIQTSTGFFEHGHQLAITCNNGYVPKKQQTVAQCEDGAWSSVPVCEKNPRACNEPPQIPFAVITHQKYQEVFDMGSEVEYQCADGYVTETKQTKKSITCNNGNWTEGPVCKSAALSESNEGDSQLFLSIDKCGEFPDVPNSLREQDGQRSLKYRCVLLYKLVGPGTVVCHSNGKWSEVPTCKENFCKMNTAEYPDLINVGVEYIENGETKELDCTNVHIFTNYSVVKCVNGKLQKTRCCNRVQISTGSC</sequence>
<evidence type="ECO:0000256" key="1">
    <source>
        <dbReference type="ARBA" id="ARBA00004328"/>
    </source>
</evidence>
<name>A0A2I4CB09_AUSLI</name>
<keyword evidence="8" id="KW-1185">Reference proteome</keyword>
<dbReference type="PROSITE" id="PS50923">
    <property type="entry name" value="SUSHI"/>
    <property type="match status" value="4"/>
</dbReference>
<evidence type="ECO:0000256" key="6">
    <source>
        <dbReference type="SAM" id="SignalP"/>
    </source>
</evidence>
<dbReference type="Proteomes" id="UP000192220">
    <property type="component" value="Unplaced"/>
</dbReference>
<dbReference type="InterPro" id="IPR000436">
    <property type="entry name" value="Sushi_SCR_CCP_dom"/>
</dbReference>
<dbReference type="RefSeq" id="XP_013877181.1">
    <property type="nucleotide sequence ID" value="XM_014021727.1"/>
</dbReference>
<evidence type="ECO:0000313" key="8">
    <source>
        <dbReference type="Proteomes" id="UP000192220"/>
    </source>
</evidence>